<dbReference type="EMBL" id="CP003418">
    <property type="protein sequence ID" value="AFH49837.1"/>
    <property type="molecule type" value="Genomic_DNA"/>
</dbReference>
<evidence type="ECO:0000256" key="6">
    <source>
        <dbReference type="ARBA" id="ARBA00023163"/>
    </source>
</evidence>
<evidence type="ECO:0000256" key="8">
    <source>
        <dbReference type="PROSITE-ProRule" id="PRU00169"/>
    </source>
</evidence>
<evidence type="ECO:0000256" key="7">
    <source>
        <dbReference type="ARBA" id="ARBA00024735"/>
    </source>
</evidence>
<evidence type="ECO:0000313" key="12">
    <source>
        <dbReference type="EMBL" id="AFH49837.1"/>
    </source>
</evidence>
<keyword evidence="4" id="KW-0805">Transcription regulation</keyword>
<dbReference type="InterPro" id="IPR011006">
    <property type="entry name" value="CheY-like_superfamily"/>
</dbReference>
<accession>I0ALI0</accession>
<dbReference type="InterPro" id="IPR036388">
    <property type="entry name" value="WH-like_DNA-bd_sf"/>
</dbReference>
<evidence type="ECO:0000256" key="1">
    <source>
        <dbReference type="ARBA" id="ARBA00013332"/>
    </source>
</evidence>
<dbReference type="SMART" id="SM00448">
    <property type="entry name" value="REC"/>
    <property type="match status" value="1"/>
</dbReference>
<dbReference type="Gene3D" id="3.40.50.2300">
    <property type="match status" value="1"/>
</dbReference>
<dbReference type="STRING" id="945713.IALB_2132"/>
<dbReference type="HOGENOM" id="CLU_000445_30_4_10"/>
<evidence type="ECO:0000256" key="5">
    <source>
        <dbReference type="ARBA" id="ARBA00023125"/>
    </source>
</evidence>
<keyword evidence="5 9" id="KW-0238">DNA-binding</keyword>
<dbReference type="PROSITE" id="PS50110">
    <property type="entry name" value="RESPONSE_REGULATORY"/>
    <property type="match status" value="1"/>
</dbReference>
<evidence type="ECO:0000259" key="11">
    <source>
        <dbReference type="PROSITE" id="PS51755"/>
    </source>
</evidence>
<dbReference type="InterPro" id="IPR001789">
    <property type="entry name" value="Sig_transdc_resp-reg_receiver"/>
</dbReference>
<dbReference type="Gene3D" id="1.10.10.10">
    <property type="entry name" value="Winged helix-like DNA-binding domain superfamily/Winged helix DNA-binding domain"/>
    <property type="match status" value="1"/>
</dbReference>
<name>I0ALI0_IGNAJ</name>
<organism evidence="12 13">
    <name type="scientific">Ignavibacterium album (strain DSM 19864 / JCM 16511 / NBRC 101810 / Mat9-16)</name>
    <dbReference type="NCBI Taxonomy" id="945713"/>
    <lineage>
        <taxon>Bacteria</taxon>
        <taxon>Pseudomonadati</taxon>
        <taxon>Ignavibacteriota</taxon>
        <taxon>Ignavibacteria</taxon>
        <taxon>Ignavibacteriales</taxon>
        <taxon>Ignavibacteriaceae</taxon>
        <taxon>Ignavibacterium</taxon>
    </lineage>
</organism>
<dbReference type="Pfam" id="PF00486">
    <property type="entry name" value="Trans_reg_C"/>
    <property type="match status" value="1"/>
</dbReference>
<feature type="domain" description="Response regulatory" evidence="10">
    <location>
        <begin position="3"/>
        <end position="118"/>
    </location>
</feature>
<keyword evidence="3" id="KW-0902">Two-component regulatory system</keyword>
<evidence type="ECO:0000256" key="9">
    <source>
        <dbReference type="PROSITE-ProRule" id="PRU01091"/>
    </source>
</evidence>
<feature type="modified residue" description="4-aspartylphosphate" evidence="8">
    <location>
        <position position="51"/>
    </location>
</feature>
<feature type="domain" description="OmpR/PhoB-type" evidence="11">
    <location>
        <begin position="132"/>
        <end position="228"/>
    </location>
</feature>
<gene>
    <name evidence="12" type="ordered locus">IALB_2132</name>
</gene>
<keyword evidence="13" id="KW-1185">Reference proteome</keyword>
<dbReference type="CDD" id="cd00383">
    <property type="entry name" value="trans_reg_C"/>
    <property type="match status" value="1"/>
</dbReference>
<dbReference type="eggNOG" id="COG0745">
    <property type="taxonomic scope" value="Bacteria"/>
</dbReference>
<dbReference type="GO" id="GO:0005829">
    <property type="term" value="C:cytosol"/>
    <property type="evidence" value="ECO:0007669"/>
    <property type="project" value="TreeGrafter"/>
</dbReference>
<dbReference type="Pfam" id="PF00072">
    <property type="entry name" value="Response_reg"/>
    <property type="match status" value="1"/>
</dbReference>
<dbReference type="GO" id="GO:0006355">
    <property type="term" value="P:regulation of DNA-templated transcription"/>
    <property type="evidence" value="ECO:0007669"/>
    <property type="project" value="InterPro"/>
</dbReference>
<protein>
    <recommendedName>
        <fullName evidence="1">Phosphate regulon transcriptional regulatory protein PhoB</fullName>
    </recommendedName>
</protein>
<dbReference type="InterPro" id="IPR001867">
    <property type="entry name" value="OmpR/PhoB-type_DNA-bd"/>
</dbReference>
<dbReference type="FunFam" id="1.10.10.10:FF:000018">
    <property type="entry name" value="DNA-binding response regulator ResD"/>
    <property type="match status" value="1"/>
</dbReference>
<dbReference type="PANTHER" id="PTHR48111:SF40">
    <property type="entry name" value="PHOSPHATE REGULON TRANSCRIPTIONAL REGULATORY PROTEIN PHOB"/>
    <property type="match status" value="1"/>
</dbReference>
<dbReference type="SMART" id="SM00862">
    <property type="entry name" value="Trans_reg_C"/>
    <property type="match status" value="1"/>
</dbReference>
<feature type="DNA-binding region" description="OmpR/PhoB-type" evidence="9">
    <location>
        <begin position="132"/>
        <end position="228"/>
    </location>
</feature>
<evidence type="ECO:0000259" key="10">
    <source>
        <dbReference type="PROSITE" id="PS50110"/>
    </source>
</evidence>
<evidence type="ECO:0000256" key="4">
    <source>
        <dbReference type="ARBA" id="ARBA00023015"/>
    </source>
</evidence>
<proteinExistence type="predicted"/>
<dbReference type="GO" id="GO:0000976">
    <property type="term" value="F:transcription cis-regulatory region binding"/>
    <property type="evidence" value="ECO:0007669"/>
    <property type="project" value="TreeGrafter"/>
</dbReference>
<dbReference type="PROSITE" id="PS51755">
    <property type="entry name" value="OMPR_PHOB"/>
    <property type="match status" value="1"/>
</dbReference>
<dbReference type="FunFam" id="3.40.50.2300:FF:000001">
    <property type="entry name" value="DNA-binding response regulator PhoB"/>
    <property type="match status" value="1"/>
</dbReference>
<evidence type="ECO:0000256" key="2">
    <source>
        <dbReference type="ARBA" id="ARBA00022553"/>
    </source>
</evidence>
<dbReference type="InterPro" id="IPR039420">
    <property type="entry name" value="WalR-like"/>
</dbReference>
<sequence length="230" mass="26375">MSKILLIDDEPDILEFLKYNLENEGYQVITGTDGQQALEKIAENPDLIVLDIMMPKLDGFEVMERIRSDKRYKDIPVIFLTAKAGEAHEIKGLELGASDYIQKPISPKKLIARVKANLKKSELISGKKDKLPEKITFGPIEIDRKTFTVLVDGEKIYFPRKEFEILFFLLSSPGRVFNREVLLKEIWGNDVYVVDRTVDVHVRKIREKLGKYADMIETIKGVGYKVKSVE</sequence>
<dbReference type="AlphaFoldDB" id="I0ALI0"/>
<comment type="function">
    <text evidence="7">This protein is a positive regulator for the phosphate regulon. Transcription of this operon is positively regulated by PhoB and PhoR when phosphate is limited.</text>
</comment>
<dbReference type="KEGG" id="ial:IALB_2132"/>
<keyword evidence="2 8" id="KW-0597">Phosphoprotein</keyword>
<dbReference type="PANTHER" id="PTHR48111">
    <property type="entry name" value="REGULATOR OF RPOS"/>
    <property type="match status" value="1"/>
</dbReference>
<dbReference type="GO" id="GO:0000156">
    <property type="term" value="F:phosphorelay response regulator activity"/>
    <property type="evidence" value="ECO:0007669"/>
    <property type="project" value="TreeGrafter"/>
</dbReference>
<dbReference type="Proteomes" id="UP000007394">
    <property type="component" value="Chromosome"/>
</dbReference>
<dbReference type="SUPFAM" id="SSF52172">
    <property type="entry name" value="CheY-like"/>
    <property type="match status" value="1"/>
</dbReference>
<evidence type="ECO:0000313" key="13">
    <source>
        <dbReference type="Proteomes" id="UP000007394"/>
    </source>
</evidence>
<dbReference type="RefSeq" id="WP_014560986.1">
    <property type="nucleotide sequence ID" value="NC_017464.1"/>
</dbReference>
<dbReference type="GO" id="GO:0032993">
    <property type="term" value="C:protein-DNA complex"/>
    <property type="evidence" value="ECO:0007669"/>
    <property type="project" value="TreeGrafter"/>
</dbReference>
<dbReference type="OrthoDB" id="9790442at2"/>
<evidence type="ECO:0000256" key="3">
    <source>
        <dbReference type="ARBA" id="ARBA00023012"/>
    </source>
</evidence>
<keyword evidence="6" id="KW-0804">Transcription</keyword>
<reference evidence="12 13" key="1">
    <citation type="journal article" date="2012" name="Front. Microbiol.">
        <title>Complete genome of Ignavibacterium album, a metabolically versatile, flagellated, facultative anaerobe from the phylum Chlorobi.</title>
        <authorList>
            <person name="Liu Z."/>
            <person name="Frigaard N.-U."/>
            <person name="Vogl K."/>
            <person name="Iino T."/>
            <person name="Ohkuma M."/>
            <person name="Overmann J."/>
            <person name="Bryant D.A."/>
        </authorList>
    </citation>
    <scope>NUCLEOTIDE SEQUENCE [LARGE SCALE GENOMIC DNA]</scope>
    <source>
        <strain evidence="13">DSM 19864 / JCM 16511 / NBRC 101810 / Mat9-16</strain>
    </source>
</reference>